<keyword evidence="1" id="KW-0732">Signal</keyword>
<gene>
    <name evidence="2" type="ORF">SAMN05421740_11446</name>
</gene>
<dbReference type="EMBL" id="FNZR01000014">
    <property type="protein sequence ID" value="SEL93596.1"/>
    <property type="molecule type" value="Genomic_DNA"/>
</dbReference>
<dbReference type="Proteomes" id="UP000198916">
    <property type="component" value="Unassembled WGS sequence"/>
</dbReference>
<evidence type="ECO:0000313" key="3">
    <source>
        <dbReference type="Proteomes" id="UP000198916"/>
    </source>
</evidence>
<reference evidence="3" key="1">
    <citation type="submission" date="2016-10" db="EMBL/GenBank/DDBJ databases">
        <authorList>
            <person name="Varghese N."/>
            <person name="Submissions S."/>
        </authorList>
    </citation>
    <scope>NUCLEOTIDE SEQUENCE [LARGE SCALE GENOMIC DNA]</scope>
    <source>
        <strain evidence="3">Jip14</strain>
    </source>
</reference>
<feature type="chain" id="PRO_5011754758" evidence="1">
    <location>
        <begin position="25"/>
        <end position="110"/>
    </location>
</feature>
<name>A0A1H7UA29_9SPHI</name>
<keyword evidence="3" id="KW-1185">Reference proteome</keyword>
<dbReference type="RefSeq" id="WP_143053989.1">
    <property type="nucleotide sequence ID" value="NZ_FNZR01000014.1"/>
</dbReference>
<evidence type="ECO:0000256" key="1">
    <source>
        <dbReference type="SAM" id="SignalP"/>
    </source>
</evidence>
<sequence>MIKLRKQLPLVAMLLALTVFVGKAAVQAFSTASNTMWLYDIESDDPTNPANYDEAPAGAENNCQGSGEVCVVEAPDNGGQPNLEAVTDLLEALESRSPHANITYGFFSGN</sequence>
<evidence type="ECO:0000313" key="2">
    <source>
        <dbReference type="EMBL" id="SEL93596.1"/>
    </source>
</evidence>
<dbReference type="AlphaFoldDB" id="A0A1H7UA29"/>
<feature type="signal peptide" evidence="1">
    <location>
        <begin position="1"/>
        <end position="24"/>
    </location>
</feature>
<protein>
    <submittedName>
        <fullName evidence="2">Uncharacterized protein</fullName>
    </submittedName>
</protein>
<proteinExistence type="predicted"/>
<accession>A0A1H7UA29</accession>
<organism evidence="2 3">
    <name type="scientific">Parapedobacter koreensis</name>
    <dbReference type="NCBI Taxonomy" id="332977"/>
    <lineage>
        <taxon>Bacteria</taxon>
        <taxon>Pseudomonadati</taxon>
        <taxon>Bacteroidota</taxon>
        <taxon>Sphingobacteriia</taxon>
        <taxon>Sphingobacteriales</taxon>
        <taxon>Sphingobacteriaceae</taxon>
        <taxon>Parapedobacter</taxon>
    </lineage>
</organism>